<accession>A0A1C5GBK0</accession>
<keyword evidence="2" id="KW-0472">Membrane</keyword>
<proteinExistence type="predicted"/>
<evidence type="ECO:0000313" key="4">
    <source>
        <dbReference type="Proteomes" id="UP000198251"/>
    </source>
</evidence>
<keyword evidence="4" id="KW-1185">Reference proteome</keyword>
<evidence type="ECO:0000313" key="3">
    <source>
        <dbReference type="EMBL" id="SCG17223.1"/>
    </source>
</evidence>
<feature type="transmembrane region" description="Helical" evidence="2">
    <location>
        <begin position="12"/>
        <end position="33"/>
    </location>
</feature>
<dbReference type="Proteomes" id="UP000198251">
    <property type="component" value="Chromosome I"/>
</dbReference>
<reference evidence="3 4" key="1">
    <citation type="submission" date="2016-06" db="EMBL/GenBank/DDBJ databases">
        <authorList>
            <person name="Kjaerup R.B."/>
            <person name="Dalgaard T.S."/>
            <person name="Juul-Madsen H.R."/>
        </authorList>
    </citation>
    <scope>NUCLEOTIDE SEQUENCE [LARGE SCALE GENOMIC DNA]</scope>
    <source>
        <strain evidence="3 4">DSM 43913</strain>
    </source>
</reference>
<sequence>MEDSGQRRAASPFVRVTLIFTALGVLFTALTLARDVSGWDLGWGKADRSAAPTRTPEAGPVNPPGSGPAKVAPAGSPTAVRLDTLPVEAGAANLVKLPRQLVGRPEYDRSIVINCPRNTGSDKQREVTYRLQRRFLDLTATVRPYFPSPDDRDGAVLVYAQVTIHEKDDTVTRVVRGQQFEARMDAPRDLVADVEGADELVLRIQCEFPDGAVVFTGASVTAG</sequence>
<name>A0A1C5GBK0_MICEH</name>
<gene>
    <name evidence="3" type="ORF">GA0070610_3532</name>
</gene>
<protein>
    <recommendedName>
        <fullName evidence="5">NPCBM/NEW2 domain-containing protein</fullName>
    </recommendedName>
</protein>
<dbReference type="AlphaFoldDB" id="A0A1C5GBK0"/>
<feature type="region of interest" description="Disordered" evidence="1">
    <location>
        <begin position="45"/>
        <end position="76"/>
    </location>
</feature>
<organism evidence="3 4">
    <name type="scientific">Micromonospora echinofusca</name>
    <dbReference type="NCBI Taxonomy" id="47858"/>
    <lineage>
        <taxon>Bacteria</taxon>
        <taxon>Bacillati</taxon>
        <taxon>Actinomycetota</taxon>
        <taxon>Actinomycetes</taxon>
        <taxon>Micromonosporales</taxon>
        <taxon>Micromonosporaceae</taxon>
        <taxon>Micromonospora</taxon>
    </lineage>
</organism>
<keyword evidence="2" id="KW-0812">Transmembrane</keyword>
<keyword evidence="2" id="KW-1133">Transmembrane helix</keyword>
<dbReference type="EMBL" id="LT607733">
    <property type="protein sequence ID" value="SCG17223.1"/>
    <property type="molecule type" value="Genomic_DNA"/>
</dbReference>
<evidence type="ECO:0008006" key="5">
    <source>
        <dbReference type="Google" id="ProtNLM"/>
    </source>
</evidence>
<evidence type="ECO:0000256" key="2">
    <source>
        <dbReference type="SAM" id="Phobius"/>
    </source>
</evidence>
<evidence type="ECO:0000256" key="1">
    <source>
        <dbReference type="SAM" id="MobiDB-lite"/>
    </source>
</evidence>